<proteinExistence type="predicted"/>
<protein>
    <submittedName>
        <fullName evidence="1">Uncharacterized protein</fullName>
    </submittedName>
</protein>
<evidence type="ECO:0000313" key="2">
    <source>
        <dbReference type="Proteomes" id="UP001227268"/>
    </source>
</evidence>
<gene>
    <name evidence="1" type="ORF">QFC21_002904</name>
</gene>
<keyword evidence="2" id="KW-1185">Reference proteome</keyword>
<dbReference type="Proteomes" id="UP001227268">
    <property type="component" value="Unassembled WGS sequence"/>
</dbReference>
<dbReference type="EMBL" id="JASBWT010000008">
    <property type="protein sequence ID" value="KAJ9102504.1"/>
    <property type="molecule type" value="Genomic_DNA"/>
</dbReference>
<name>A0ACC2VSW4_9TREE</name>
<accession>A0ACC2VSW4</accession>
<reference evidence="1" key="1">
    <citation type="submission" date="2023-04" db="EMBL/GenBank/DDBJ databases">
        <title>Draft Genome sequencing of Naganishia species isolated from polar environments using Oxford Nanopore Technology.</title>
        <authorList>
            <person name="Leo P."/>
            <person name="Venkateswaran K."/>
        </authorList>
    </citation>
    <scope>NUCLEOTIDE SEQUENCE</scope>
    <source>
        <strain evidence="1">MNA-CCFEE 5423</strain>
    </source>
</reference>
<evidence type="ECO:0000313" key="1">
    <source>
        <dbReference type="EMBL" id="KAJ9102504.1"/>
    </source>
</evidence>
<organism evidence="1 2">
    <name type="scientific">Naganishia friedmannii</name>
    <dbReference type="NCBI Taxonomy" id="89922"/>
    <lineage>
        <taxon>Eukaryota</taxon>
        <taxon>Fungi</taxon>
        <taxon>Dikarya</taxon>
        <taxon>Basidiomycota</taxon>
        <taxon>Agaricomycotina</taxon>
        <taxon>Tremellomycetes</taxon>
        <taxon>Filobasidiales</taxon>
        <taxon>Filobasidiaceae</taxon>
        <taxon>Naganishia</taxon>
    </lineage>
</organism>
<comment type="caution">
    <text evidence="1">The sequence shown here is derived from an EMBL/GenBank/DDBJ whole genome shotgun (WGS) entry which is preliminary data.</text>
</comment>
<sequence>MSLRSAPMLRQSLRLVDRRAGPVVTSWTAAFAPSRNQSTGSRPPKPIDDSTSALDYKLTSKRRAPPALPAFSHPRAPSAEEAVTNILYNTPAPSSEPFKKHTLNCLVQNEPGVLSRVSGILAARGFNIDSLVVCQTEIRDLSRMCIVLRGQDGVIEQARRQLEDLVPVWAVLDYTRTSCISRELLLCKVSILGPEYAEQQMSGGPTHAAEAGSPVAPFVTADGHTHQTDLAEVKLERERALAQNFEKGGSSLPSNLSSYASAGHHNPLSASEALIAKNLHLRSVKTLAEQFGGRVVDVAENSVIIELTAKSTRVDAFLSLMRPFGVLEAVRSGKKATSTLKKHLLATDVMFDSGLGLMVLPRTPIARSPYDDDELAEAVSIDASLLPPG</sequence>